<feature type="active site" description="Proton acceptor" evidence="12">
    <location>
        <position position="67"/>
    </location>
</feature>
<evidence type="ECO:0000256" key="16">
    <source>
        <dbReference type="PIRSR" id="PIRSR600823-5"/>
    </source>
</evidence>
<evidence type="ECO:0000256" key="6">
    <source>
        <dbReference type="ARBA" id="ARBA00022837"/>
    </source>
</evidence>
<dbReference type="GO" id="GO:0042744">
    <property type="term" value="P:hydrogen peroxide catabolic process"/>
    <property type="evidence" value="ECO:0007669"/>
    <property type="project" value="UniProtKB-KW"/>
</dbReference>
<feature type="binding site" evidence="14">
    <location>
        <position position="71"/>
    </location>
    <ligand>
        <name>Ca(2+)</name>
        <dbReference type="ChEBI" id="CHEBI:29108"/>
        <label>1</label>
    </ligand>
</feature>
<evidence type="ECO:0000256" key="5">
    <source>
        <dbReference type="ARBA" id="ARBA00022723"/>
    </source>
</evidence>
<reference evidence="20" key="1">
    <citation type="submission" date="2025-08" db="UniProtKB">
        <authorList>
            <consortium name="RefSeq"/>
        </authorList>
    </citation>
    <scope>IDENTIFICATION</scope>
</reference>
<feature type="disulfide bond" evidence="16">
    <location>
        <begin position="122"/>
        <end position="323"/>
    </location>
</feature>
<dbReference type="FunFam" id="1.10.520.10:FF:000001">
    <property type="entry name" value="Peroxidase"/>
    <property type="match status" value="1"/>
</dbReference>
<dbReference type="PANTHER" id="PTHR31235">
    <property type="entry name" value="PEROXIDASE 25-RELATED"/>
    <property type="match status" value="1"/>
</dbReference>
<comment type="similarity">
    <text evidence="2">Belongs to the peroxidase family. Ascorbate peroxidase subfamily.</text>
</comment>
<evidence type="ECO:0000256" key="15">
    <source>
        <dbReference type="PIRSR" id="PIRSR600823-4"/>
    </source>
</evidence>
<dbReference type="InterPro" id="IPR019794">
    <property type="entry name" value="Peroxidases_AS"/>
</dbReference>
<keyword evidence="3 17" id="KW-0575">Peroxidase</keyword>
<feature type="binding site" evidence="14">
    <location>
        <position position="255"/>
    </location>
    <ligand>
        <name>Ca(2+)</name>
        <dbReference type="ChEBI" id="CHEBI:29108"/>
        <label>2</label>
    </ligand>
</feature>
<dbReference type="InterPro" id="IPR019793">
    <property type="entry name" value="Peroxidases_heam-ligand_BS"/>
</dbReference>
<dbReference type="GO" id="GO:0140825">
    <property type="term" value="F:lactoperoxidase activity"/>
    <property type="evidence" value="ECO:0007669"/>
    <property type="project" value="UniProtKB-EC"/>
</dbReference>
<feature type="binding site" evidence="13">
    <location>
        <position position="164"/>
    </location>
    <ligand>
        <name>substrate</name>
    </ligand>
</feature>
<dbReference type="PRINTS" id="PR00461">
    <property type="entry name" value="PLPEROXIDASE"/>
</dbReference>
<evidence type="ECO:0000256" key="14">
    <source>
        <dbReference type="PIRSR" id="PIRSR600823-3"/>
    </source>
</evidence>
<evidence type="ECO:0000313" key="19">
    <source>
        <dbReference type="Proteomes" id="UP001515500"/>
    </source>
</evidence>
<dbReference type="GO" id="GO:0046872">
    <property type="term" value="F:metal ion binding"/>
    <property type="evidence" value="ECO:0007669"/>
    <property type="project" value="UniProtKB-UniRule"/>
</dbReference>
<dbReference type="GO" id="GO:0006979">
    <property type="term" value="P:response to oxidative stress"/>
    <property type="evidence" value="ECO:0007669"/>
    <property type="project" value="UniProtKB-UniRule"/>
</dbReference>
<dbReference type="GeneID" id="120265622"/>
<feature type="disulfide bond" evidence="16">
    <location>
        <begin position="36"/>
        <end position="116"/>
    </location>
</feature>
<protein>
    <recommendedName>
        <fullName evidence="17">Peroxidase</fullName>
        <ecNumber evidence="17">1.11.1.7</ecNumber>
    </recommendedName>
</protein>
<keyword evidence="11 17" id="KW-0376">Hydrogen peroxide</keyword>
<keyword evidence="6 14" id="KW-0106">Calcium</keyword>
<evidence type="ECO:0000256" key="8">
    <source>
        <dbReference type="ARBA" id="ARBA00023004"/>
    </source>
</evidence>
<dbReference type="CDD" id="cd00693">
    <property type="entry name" value="secretory_peroxidase"/>
    <property type="match status" value="1"/>
</dbReference>
<name>A0AB40BPX3_DIOCR</name>
<feature type="chain" id="PRO_5044042572" description="Peroxidase" evidence="17">
    <location>
        <begin position="26"/>
        <end position="327"/>
    </location>
</feature>
<dbReference type="PRINTS" id="PR00458">
    <property type="entry name" value="PEROXIDASE"/>
</dbReference>
<dbReference type="GO" id="GO:0020037">
    <property type="term" value="F:heme binding"/>
    <property type="evidence" value="ECO:0007669"/>
    <property type="project" value="UniProtKB-UniRule"/>
</dbReference>
<dbReference type="Gene3D" id="1.10.520.10">
    <property type="match status" value="1"/>
</dbReference>
<evidence type="ECO:0000256" key="2">
    <source>
        <dbReference type="ARBA" id="ARBA00006873"/>
    </source>
</evidence>
<feature type="binding site" evidence="14">
    <location>
        <position position="73"/>
    </location>
    <ligand>
        <name>Ca(2+)</name>
        <dbReference type="ChEBI" id="CHEBI:29108"/>
        <label>1</label>
    </ligand>
</feature>
<comment type="catalytic activity">
    <reaction evidence="1 17">
        <text>2 a phenolic donor + H2O2 = 2 a phenolic radical donor + 2 H2O</text>
        <dbReference type="Rhea" id="RHEA:56136"/>
        <dbReference type="ChEBI" id="CHEBI:15377"/>
        <dbReference type="ChEBI" id="CHEBI:16240"/>
        <dbReference type="ChEBI" id="CHEBI:139520"/>
        <dbReference type="ChEBI" id="CHEBI:139521"/>
        <dbReference type="EC" id="1.11.1.7"/>
    </reaction>
</comment>
<feature type="disulfide bond" evidence="16">
    <location>
        <begin position="201"/>
        <end position="233"/>
    </location>
</feature>
<keyword evidence="7 17" id="KW-0560">Oxidoreductase</keyword>
<dbReference type="EC" id="1.11.1.7" evidence="17"/>
<evidence type="ECO:0000256" key="3">
    <source>
        <dbReference type="ARBA" id="ARBA00022559"/>
    </source>
</evidence>
<evidence type="ECO:0000256" key="10">
    <source>
        <dbReference type="ARBA" id="ARBA00023180"/>
    </source>
</evidence>
<feature type="binding site" description="axial binding residue" evidence="14">
    <location>
        <position position="194"/>
    </location>
    <ligand>
        <name>heme b</name>
        <dbReference type="ChEBI" id="CHEBI:60344"/>
    </ligand>
    <ligandPart>
        <name>Fe</name>
        <dbReference type="ChEBI" id="CHEBI:18248"/>
    </ligandPart>
</feature>
<evidence type="ECO:0000256" key="1">
    <source>
        <dbReference type="ARBA" id="ARBA00000189"/>
    </source>
</evidence>
<feature type="binding site" evidence="14">
    <location>
        <position position="89"/>
    </location>
    <ligand>
        <name>Ca(2+)</name>
        <dbReference type="ChEBI" id="CHEBI:29108"/>
        <label>1</label>
    </ligand>
</feature>
<dbReference type="AlphaFoldDB" id="A0AB40BPX3"/>
<dbReference type="GO" id="GO:0005576">
    <property type="term" value="C:extracellular region"/>
    <property type="evidence" value="ECO:0007669"/>
    <property type="project" value="UniProtKB-SubCell"/>
</dbReference>
<sequence length="327" mass="35992">MDLRRVIIFLAFAVIILPSCAPSKAHLQVGFYKHTCPSAESIVKKEVMKALKHNPGMAAGLVRLHFHDAFVRGADASVLIDSTSNNKAEKDAPPNYQSLRGFEIIDAAKARLEAKCKGKVSCADVLAFAARDSVRFSMKINYAVPSGRRDGRVSLASEAASNLPSPSYNLTQLTQSFKCKGFSQEEMIILSGAHTIGLSHCSSFIERLYNFNSTINQDPSLDPTYAKRLKKQCPCGSTNSNNLVPMDPYSPTKSDSNYYKLILSNRGLFTSDQTLISTPESKTQVLLNAYVPMYFKLKFIDAFVKMGKIGVLTGNEGEIRVNCRVIN</sequence>
<evidence type="ECO:0000256" key="11">
    <source>
        <dbReference type="ARBA" id="ARBA00023324"/>
    </source>
</evidence>
<feature type="site" description="Transition state stabilizer" evidence="15">
    <location>
        <position position="63"/>
    </location>
</feature>
<feature type="binding site" evidence="14">
    <location>
        <position position="247"/>
    </location>
    <ligand>
        <name>Ca(2+)</name>
        <dbReference type="ChEBI" id="CHEBI:29108"/>
        <label>2</label>
    </ligand>
</feature>
<feature type="binding site" evidence="14">
    <location>
        <position position="75"/>
    </location>
    <ligand>
        <name>Ca(2+)</name>
        <dbReference type="ChEBI" id="CHEBI:29108"/>
        <label>1</label>
    </ligand>
</feature>
<comment type="cofactor">
    <cofactor evidence="14 17">
        <name>Ca(2+)</name>
        <dbReference type="ChEBI" id="CHEBI:29108"/>
    </cofactor>
    <text evidence="14 17">Binds 2 calcium ions per subunit.</text>
</comment>
<comment type="subcellular location">
    <subcellularLocation>
        <location evidence="17">Secreted</location>
    </subcellularLocation>
</comment>
<dbReference type="PROSITE" id="PS00435">
    <property type="entry name" value="PEROXIDASE_1"/>
    <property type="match status" value="1"/>
</dbReference>
<keyword evidence="9 16" id="KW-1015">Disulfide bond</keyword>
<dbReference type="InterPro" id="IPR033905">
    <property type="entry name" value="Secretory_peroxidase"/>
</dbReference>
<evidence type="ECO:0000256" key="17">
    <source>
        <dbReference type="RuleBase" id="RU362060"/>
    </source>
</evidence>
<evidence type="ECO:0000259" key="18">
    <source>
        <dbReference type="PROSITE" id="PS50873"/>
    </source>
</evidence>
<dbReference type="Pfam" id="PF00141">
    <property type="entry name" value="peroxidase"/>
    <property type="match status" value="1"/>
</dbReference>
<organism evidence="19 20">
    <name type="scientific">Dioscorea cayennensis subsp. rotundata</name>
    <name type="common">White Guinea yam</name>
    <name type="synonym">Dioscorea rotundata</name>
    <dbReference type="NCBI Taxonomy" id="55577"/>
    <lineage>
        <taxon>Eukaryota</taxon>
        <taxon>Viridiplantae</taxon>
        <taxon>Streptophyta</taxon>
        <taxon>Embryophyta</taxon>
        <taxon>Tracheophyta</taxon>
        <taxon>Spermatophyta</taxon>
        <taxon>Magnoliopsida</taxon>
        <taxon>Liliopsida</taxon>
        <taxon>Dioscoreales</taxon>
        <taxon>Dioscoreaceae</taxon>
        <taxon>Dioscorea</taxon>
    </lineage>
</organism>
<evidence type="ECO:0000256" key="13">
    <source>
        <dbReference type="PIRSR" id="PIRSR600823-2"/>
    </source>
</evidence>
<evidence type="ECO:0000256" key="7">
    <source>
        <dbReference type="ARBA" id="ARBA00023002"/>
    </source>
</evidence>
<feature type="binding site" evidence="14">
    <location>
        <position position="195"/>
    </location>
    <ligand>
        <name>Ca(2+)</name>
        <dbReference type="ChEBI" id="CHEBI:29108"/>
        <label>2</label>
    </ligand>
</feature>
<gene>
    <name evidence="20" type="primary">LOC120265622</name>
</gene>
<keyword evidence="5 14" id="KW-0479">Metal-binding</keyword>
<dbReference type="Gene3D" id="1.10.420.10">
    <property type="entry name" value="Peroxidase, domain 2"/>
    <property type="match status" value="1"/>
</dbReference>
<keyword evidence="17" id="KW-0964">Secreted</keyword>
<dbReference type="PROSITE" id="PS50873">
    <property type="entry name" value="PEROXIDASE_4"/>
    <property type="match status" value="1"/>
</dbReference>
<dbReference type="Proteomes" id="UP001515500">
    <property type="component" value="Chromosome 7"/>
</dbReference>
<evidence type="ECO:0000256" key="12">
    <source>
        <dbReference type="PIRSR" id="PIRSR600823-1"/>
    </source>
</evidence>
<keyword evidence="10" id="KW-0325">Glycoprotein</keyword>
<feature type="signal peptide" evidence="17">
    <location>
        <begin position="1"/>
        <end position="25"/>
    </location>
</feature>
<dbReference type="InterPro" id="IPR010255">
    <property type="entry name" value="Haem_peroxidase_sf"/>
</dbReference>
<dbReference type="FunFam" id="1.10.420.10:FF:000006">
    <property type="entry name" value="Peroxidase"/>
    <property type="match status" value="1"/>
</dbReference>
<dbReference type="InterPro" id="IPR002016">
    <property type="entry name" value="Haem_peroxidase"/>
</dbReference>
<dbReference type="PROSITE" id="PS00436">
    <property type="entry name" value="PEROXIDASE_2"/>
    <property type="match status" value="1"/>
</dbReference>
<dbReference type="InterPro" id="IPR000823">
    <property type="entry name" value="Peroxidase_pln"/>
</dbReference>
<comment type="cofactor">
    <cofactor evidence="14 17">
        <name>heme b</name>
        <dbReference type="ChEBI" id="CHEBI:60344"/>
    </cofactor>
    <text evidence="14 17">Binds 1 heme b (iron(II)-protoporphyrin IX) group per subunit.</text>
</comment>
<evidence type="ECO:0000256" key="9">
    <source>
        <dbReference type="ARBA" id="ARBA00023157"/>
    </source>
</evidence>
<comment type="similarity">
    <text evidence="17">Belongs to the peroxidase family. Classical plant (class III) peroxidase subfamily.</text>
</comment>
<feature type="binding site" evidence="14">
    <location>
        <position position="77"/>
    </location>
    <ligand>
        <name>Ca(2+)</name>
        <dbReference type="ChEBI" id="CHEBI:29108"/>
        <label>1</label>
    </ligand>
</feature>
<keyword evidence="8 14" id="KW-0408">Iron</keyword>
<keyword evidence="19" id="KW-1185">Reference proteome</keyword>
<accession>A0AB40BPX3</accession>
<feature type="binding site" evidence="14">
    <location>
        <position position="68"/>
    </location>
    <ligand>
        <name>Ca(2+)</name>
        <dbReference type="ChEBI" id="CHEBI:29108"/>
        <label>1</label>
    </ligand>
</feature>
<keyword evidence="4 17" id="KW-0349">Heme</keyword>
<evidence type="ECO:0000256" key="4">
    <source>
        <dbReference type="ARBA" id="ARBA00022617"/>
    </source>
</evidence>
<evidence type="ECO:0000313" key="20">
    <source>
        <dbReference type="RefSeq" id="XP_039129505.1"/>
    </source>
</evidence>
<feature type="domain" description="Plant heme peroxidase family profile" evidence="18">
    <location>
        <begin position="26"/>
        <end position="327"/>
    </location>
</feature>
<dbReference type="SUPFAM" id="SSF48113">
    <property type="entry name" value="Heme-dependent peroxidases"/>
    <property type="match status" value="1"/>
</dbReference>
<proteinExistence type="inferred from homology"/>
<comment type="function">
    <text evidence="17">Removal of H(2)O(2), oxidation of toxic reductants, biosynthesis and degradation of lignin, suberization, auxin catabolism, response to environmental stresses such as wounding, pathogen attack and oxidative stress.</text>
</comment>
<dbReference type="RefSeq" id="XP_039129505.1">
    <property type="nucleotide sequence ID" value="XM_039273571.1"/>
</dbReference>
<keyword evidence="17" id="KW-0732">Signal</keyword>